<dbReference type="Proteomes" id="UP000276215">
    <property type="component" value="Unassembled WGS sequence"/>
</dbReference>
<accession>A0A3N4JII2</accession>
<organism evidence="1 2">
    <name type="scientific">Choiromyces venosus 120613-1</name>
    <dbReference type="NCBI Taxonomy" id="1336337"/>
    <lineage>
        <taxon>Eukaryota</taxon>
        <taxon>Fungi</taxon>
        <taxon>Dikarya</taxon>
        <taxon>Ascomycota</taxon>
        <taxon>Pezizomycotina</taxon>
        <taxon>Pezizomycetes</taxon>
        <taxon>Pezizales</taxon>
        <taxon>Tuberaceae</taxon>
        <taxon>Choiromyces</taxon>
    </lineage>
</organism>
<dbReference type="EMBL" id="ML120448">
    <property type="protein sequence ID" value="RPA93674.1"/>
    <property type="molecule type" value="Genomic_DNA"/>
</dbReference>
<dbReference type="AlphaFoldDB" id="A0A3N4JII2"/>
<reference evidence="1 2" key="1">
    <citation type="journal article" date="2018" name="Nat. Ecol. Evol.">
        <title>Pezizomycetes genomes reveal the molecular basis of ectomycorrhizal truffle lifestyle.</title>
        <authorList>
            <person name="Murat C."/>
            <person name="Payen T."/>
            <person name="Noel B."/>
            <person name="Kuo A."/>
            <person name="Morin E."/>
            <person name="Chen J."/>
            <person name="Kohler A."/>
            <person name="Krizsan K."/>
            <person name="Balestrini R."/>
            <person name="Da Silva C."/>
            <person name="Montanini B."/>
            <person name="Hainaut M."/>
            <person name="Levati E."/>
            <person name="Barry K.W."/>
            <person name="Belfiori B."/>
            <person name="Cichocki N."/>
            <person name="Clum A."/>
            <person name="Dockter R.B."/>
            <person name="Fauchery L."/>
            <person name="Guy J."/>
            <person name="Iotti M."/>
            <person name="Le Tacon F."/>
            <person name="Lindquist E.A."/>
            <person name="Lipzen A."/>
            <person name="Malagnac F."/>
            <person name="Mello A."/>
            <person name="Molinier V."/>
            <person name="Miyauchi S."/>
            <person name="Poulain J."/>
            <person name="Riccioni C."/>
            <person name="Rubini A."/>
            <person name="Sitrit Y."/>
            <person name="Splivallo R."/>
            <person name="Traeger S."/>
            <person name="Wang M."/>
            <person name="Zifcakova L."/>
            <person name="Wipf D."/>
            <person name="Zambonelli A."/>
            <person name="Paolocci F."/>
            <person name="Nowrousian M."/>
            <person name="Ottonello S."/>
            <person name="Baldrian P."/>
            <person name="Spatafora J.W."/>
            <person name="Henrissat B."/>
            <person name="Nagy L.G."/>
            <person name="Aury J.M."/>
            <person name="Wincker P."/>
            <person name="Grigoriev I.V."/>
            <person name="Bonfante P."/>
            <person name="Martin F.M."/>
        </authorList>
    </citation>
    <scope>NUCLEOTIDE SEQUENCE [LARGE SCALE GENOMIC DNA]</scope>
    <source>
        <strain evidence="1 2">120613-1</strain>
    </source>
</reference>
<protein>
    <submittedName>
        <fullName evidence="1">Uncharacterized protein</fullName>
    </submittedName>
</protein>
<dbReference type="STRING" id="1336337.A0A3N4JII2"/>
<dbReference type="OrthoDB" id="3047997at2759"/>
<name>A0A3N4JII2_9PEZI</name>
<keyword evidence="2" id="KW-1185">Reference proteome</keyword>
<gene>
    <name evidence="1" type="ORF">L873DRAFT_1942078</name>
</gene>
<proteinExistence type="predicted"/>
<evidence type="ECO:0000313" key="2">
    <source>
        <dbReference type="Proteomes" id="UP000276215"/>
    </source>
</evidence>
<evidence type="ECO:0000313" key="1">
    <source>
        <dbReference type="EMBL" id="RPA93674.1"/>
    </source>
</evidence>
<sequence>MTITNYWRGTYRDSPNNDIQQNQFYTIDGIQQRIKNALSSRSAHSWLTKLGWNWKEVRKAVYKDGHECPNIQQYRQNIFLPQMEPLKPYMME</sequence>